<evidence type="ECO:0008006" key="10">
    <source>
        <dbReference type="Google" id="ProtNLM"/>
    </source>
</evidence>
<dbReference type="Proteomes" id="UP000501379">
    <property type="component" value="Chromosome"/>
</dbReference>
<comment type="cofactor">
    <cofactor evidence="1">
        <name>Zn(2+)</name>
        <dbReference type="ChEBI" id="CHEBI:29105"/>
    </cofactor>
</comment>
<proteinExistence type="inferred from homology"/>
<keyword evidence="7" id="KW-0812">Transmembrane</keyword>
<evidence type="ECO:0000256" key="3">
    <source>
        <dbReference type="ARBA" id="ARBA00022670"/>
    </source>
</evidence>
<evidence type="ECO:0000313" key="8">
    <source>
        <dbReference type="EMBL" id="QKE63151.1"/>
    </source>
</evidence>
<keyword evidence="9" id="KW-1185">Reference proteome</keyword>
<dbReference type="GO" id="GO:0008237">
    <property type="term" value="F:metallopeptidase activity"/>
    <property type="evidence" value="ECO:0007669"/>
    <property type="project" value="UniProtKB-KW"/>
</dbReference>
<keyword evidence="5" id="KW-0862">Zinc</keyword>
<dbReference type="PANTHER" id="PTHR39188:SF3">
    <property type="entry name" value="STAGE IV SPORULATION PROTEIN FB"/>
    <property type="match status" value="1"/>
</dbReference>
<reference evidence="8" key="1">
    <citation type="submission" date="2020-07" db="EMBL/GenBank/DDBJ databases">
        <title>Nitrate ammonifying Pseudomonas campi sp. nov. isolated from German agricultural grassland.</title>
        <authorList>
            <person name="Timsy T."/>
            <person name="Ulrich A."/>
            <person name="Spanner T."/>
            <person name="Foesel B."/>
            <person name="Kolb S."/>
            <person name="Horn M.A."/>
            <person name="Behrendt U."/>
        </authorList>
    </citation>
    <scope>NUCLEOTIDE SEQUENCE</scope>
    <source>
        <strain evidence="8">S1-A32-2</strain>
    </source>
</reference>
<evidence type="ECO:0000256" key="1">
    <source>
        <dbReference type="ARBA" id="ARBA00001947"/>
    </source>
</evidence>
<dbReference type="AlphaFoldDB" id="A0A6M8F7C7"/>
<comment type="similarity">
    <text evidence="2">Belongs to the peptidase M50B family.</text>
</comment>
<evidence type="ECO:0000256" key="7">
    <source>
        <dbReference type="SAM" id="Phobius"/>
    </source>
</evidence>
<keyword evidence="6" id="KW-0482">Metalloprotease</keyword>
<evidence type="ECO:0000256" key="4">
    <source>
        <dbReference type="ARBA" id="ARBA00022801"/>
    </source>
</evidence>
<evidence type="ECO:0000256" key="6">
    <source>
        <dbReference type="ARBA" id="ARBA00023049"/>
    </source>
</evidence>
<keyword evidence="3" id="KW-0645">Protease</keyword>
<protein>
    <recommendedName>
        <fullName evidence="10">Peptidase M50</fullName>
    </recommendedName>
</protein>
<dbReference type="PANTHER" id="PTHR39188">
    <property type="entry name" value="MEMBRANE-ASSOCIATED ZINC METALLOPROTEASE M50B"/>
    <property type="match status" value="1"/>
</dbReference>
<sequence>MNNGYLLVPWLRIYTAPVFLHWSVGLFAGLCLIWAAEYGLYGVMATLCYLAIILIHEWGHAFVAHRLGLRVFAVQLGFFHGLCQFQKPADFLDEVKVAWGGVLAQFSVAALVLLPLPLLGPDLGYYGPVALFLGFFNLFIACGNLWPARRLDGGKAWKIVGLLWARRRRP</sequence>
<feature type="transmembrane region" description="Helical" evidence="7">
    <location>
        <begin position="12"/>
        <end position="33"/>
    </location>
</feature>
<dbReference type="KEGG" id="pcam:HNE05_07195"/>
<feature type="transmembrane region" description="Helical" evidence="7">
    <location>
        <begin position="97"/>
        <end position="119"/>
    </location>
</feature>
<evidence type="ECO:0000256" key="2">
    <source>
        <dbReference type="ARBA" id="ARBA00007931"/>
    </source>
</evidence>
<dbReference type="EMBL" id="CP053697">
    <property type="protein sequence ID" value="QKE63151.1"/>
    <property type="molecule type" value="Genomic_DNA"/>
</dbReference>
<name>A0A6M8F7C7_9GAMM</name>
<feature type="transmembrane region" description="Helical" evidence="7">
    <location>
        <begin position="38"/>
        <end position="55"/>
    </location>
</feature>
<dbReference type="GO" id="GO:0006508">
    <property type="term" value="P:proteolysis"/>
    <property type="evidence" value="ECO:0007669"/>
    <property type="project" value="UniProtKB-KW"/>
</dbReference>
<feature type="transmembrane region" description="Helical" evidence="7">
    <location>
        <begin position="125"/>
        <end position="146"/>
    </location>
</feature>
<keyword evidence="4" id="KW-0378">Hydrolase</keyword>
<keyword evidence="7" id="KW-0472">Membrane</keyword>
<evidence type="ECO:0000313" key="9">
    <source>
        <dbReference type="Proteomes" id="UP000501379"/>
    </source>
</evidence>
<accession>A0A6M8F7C7</accession>
<gene>
    <name evidence="8" type="ORF">HNE05_07195</name>
</gene>
<organism evidence="8 9">
    <name type="scientific">Aquipseudomonas campi</name>
    <dbReference type="NCBI Taxonomy" id="2731681"/>
    <lineage>
        <taxon>Bacteria</taxon>
        <taxon>Pseudomonadati</taxon>
        <taxon>Pseudomonadota</taxon>
        <taxon>Gammaproteobacteria</taxon>
        <taxon>Pseudomonadales</taxon>
        <taxon>Pseudomonadaceae</taxon>
        <taxon>Aquipseudomonas</taxon>
    </lineage>
</organism>
<keyword evidence="7" id="KW-1133">Transmembrane helix</keyword>
<dbReference type="RefSeq" id="WP_173206159.1">
    <property type="nucleotide sequence ID" value="NZ_CP053697.2"/>
</dbReference>
<evidence type="ECO:0000256" key="5">
    <source>
        <dbReference type="ARBA" id="ARBA00022833"/>
    </source>
</evidence>